<dbReference type="SUPFAM" id="SSF53187">
    <property type="entry name" value="Zn-dependent exopeptidases"/>
    <property type="match status" value="1"/>
</dbReference>
<dbReference type="PANTHER" id="PTHR32481">
    <property type="entry name" value="AMINOPEPTIDASE"/>
    <property type="match status" value="1"/>
</dbReference>
<evidence type="ECO:0000313" key="4">
    <source>
        <dbReference type="Proteomes" id="UP000264006"/>
    </source>
</evidence>
<keyword evidence="1" id="KW-0479">Metal-binding</keyword>
<dbReference type="GO" id="GO:0046872">
    <property type="term" value="F:metal ion binding"/>
    <property type="evidence" value="ECO:0007669"/>
    <property type="project" value="UniProtKB-KW"/>
</dbReference>
<keyword evidence="4" id="KW-1185">Reference proteome</keyword>
<protein>
    <recommendedName>
        <fullName evidence="5">Aminopeptidase FrvX</fullName>
    </recommendedName>
</protein>
<dbReference type="KEGG" id="euz:DVS28_a4701"/>
<organism evidence="3 4">
    <name type="scientific">Euzebya pacifica</name>
    <dbReference type="NCBI Taxonomy" id="1608957"/>
    <lineage>
        <taxon>Bacteria</taxon>
        <taxon>Bacillati</taxon>
        <taxon>Actinomycetota</taxon>
        <taxon>Nitriliruptoria</taxon>
        <taxon>Euzebyales</taxon>
    </lineage>
</organism>
<evidence type="ECO:0008006" key="5">
    <source>
        <dbReference type="Google" id="ProtNLM"/>
    </source>
</evidence>
<reference evidence="3 4" key="1">
    <citation type="submission" date="2018-09" db="EMBL/GenBank/DDBJ databases">
        <title>Complete genome sequence of Euzebya sp. DY32-46 isolated from seawater of Pacific Ocean.</title>
        <authorList>
            <person name="Xu L."/>
            <person name="Wu Y.-H."/>
            <person name="Xu X.-W."/>
        </authorList>
    </citation>
    <scope>NUCLEOTIDE SEQUENCE [LARGE SCALE GENOMIC DNA]</scope>
    <source>
        <strain evidence="3 4">DY32-46</strain>
    </source>
</reference>
<dbReference type="GO" id="GO:0016787">
    <property type="term" value="F:hydrolase activity"/>
    <property type="evidence" value="ECO:0007669"/>
    <property type="project" value="UniProtKB-KW"/>
</dbReference>
<dbReference type="PANTHER" id="PTHR32481:SF0">
    <property type="entry name" value="AMINOPEPTIDASE YPDE-RELATED"/>
    <property type="match status" value="1"/>
</dbReference>
<dbReference type="AlphaFoldDB" id="A0A346Y4G5"/>
<proteinExistence type="predicted"/>
<gene>
    <name evidence="3" type="ORF">DVS28_a4701</name>
</gene>
<dbReference type="EMBL" id="CP031165">
    <property type="protein sequence ID" value="AXV09362.1"/>
    <property type="molecule type" value="Genomic_DNA"/>
</dbReference>
<dbReference type="InterPro" id="IPR008007">
    <property type="entry name" value="Peptidase_M42"/>
</dbReference>
<sequence>MIGDDVDRVLTKLQQLVAVPSVVGYEGPLMRHLARELHTAGLDVTSTEGGVVGNGARGGRVVISAHADRHGLICTAPGTFTYAAHVLPAIRGVANSHRHAFAETVCTRFGDEEVRAYDPRTGNTVADGRVDHMAVCGIDDLGIEVPVKGLDAILTATPVAFQGKVVQEGQHVQAQLDNVLGVAMALVLVEGGFDGTVVFTAEEEIGASWRYLNHELLRHVQAPDTLIVLDTSPFDDTEAVDVGAVVLRWRDETARFSVPTVSRLIQISQSHDIPVVVKDRLIERLNEERRFNGRDELPLGRTELGRLVRGTAEFVNGATLQVPTTMYHTNAETTSVTAIANAMRVLRDATD</sequence>
<accession>A0A346Y4G5</accession>
<evidence type="ECO:0000256" key="1">
    <source>
        <dbReference type="ARBA" id="ARBA00022723"/>
    </source>
</evidence>
<keyword evidence="2" id="KW-0378">Hydrolase</keyword>
<dbReference type="Gene3D" id="3.40.630.10">
    <property type="entry name" value="Zn peptidases"/>
    <property type="match status" value="1"/>
</dbReference>
<evidence type="ECO:0000313" key="3">
    <source>
        <dbReference type="EMBL" id="AXV09362.1"/>
    </source>
</evidence>
<evidence type="ECO:0000256" key="2">
    <source>
        <dbReference type="ARBA" id="ARBA00022801"/>
    </source>
</evidence>
<dbReference type="Proteomes" id="UP000264006">
    <property type="component" value="Chromosome"/>
</dbReference>
<dbReference type="RefSeq" id="WP_114593558.1">
    <property type="nucleotide sequence ID" value="NZ_CP031165.1"/>
</dbReference>
<dbReference type="InterPro" id="IPR051464">
    <property type="entry name" value="Peptidase_M42_aminopept"/>
</dbReference>
<dbReference type="Pfam" id="PF05343">
    <property type="entry name" value="Peptidase_M42"/>
    <property type="match status" value="1"/>
</dbReference>
<name>A0A346Y4G5_9ACTN</name>
<dbReference type="OrthoDB" id="4988171at2"/>